<feature type="non-terminal residue" evidence="2">
    <location>
        <position position="1"/>
    </location>
</feature>
<keyword evidence="1" id="KW-1133">Transmembrane helix</keyword>
<organism evidence="2 3">
    <name type="scientific">Mucor saturninus</name>
    <dbReference type="NCBI Taxonomy" id="64648"/>
    <lineage>
        <taxon>Eukaryota</taxon>
        <taxon>Fungi</taxon>
        <taxon>Fungi incertae sedis</taxon>
        <taxon>Mucoromycota</taxon>
        <taxon>Mucoromycotina</taxon>
        <taxon>Mucoromycetes</taxon>
        <taxon>Mucorales</taxon>
        <taxon>Mucorineae</taxon>
        <taxon>Mucoraceae</taxon>
        <taxon>Mucor</taxon>
    </lineage>
</organism>
<name>A0A8H7QW20_9FUNG</name>
<evidence type="ECO:0000256" key="1">
    <source>
        <dbReference type="SAM" id="Phobius"/>
    </source>
</evidence>
<sequence>MERSVSPIQLGELILEGAVITLSVELIFRNIYSFRKYKNWKVQSLKVALGIGMAVKSAIFSSFNSDTLGNNCRLAGRVGNSFFHVGCIAGLCILLLRVMVLVPSQYRVVAIAFHIAVVVTRFVLAVLDTVWAHVWIAPVTGICVFKDKHEIAAAYTLFDFTMDMYVTATVSIILTSHIRRSNLMGVEGNMSLYVSVVLTNAFRTFILSIINLICTVYLFVDNSDPANVLVIWPISSIFLILMIGYDTDITKTIRQLKTRILRPQQNNNLSSDCHGSLTSAIEEDPDPAHNHVLLEQHPSADSSLILGDTTDPEINVSKSSVVVTQQDISYPSTILDMTANDITDFSLTNNSPYR</sequence>
<dbReference type="Proteomes" id="UP000603453">
    <property type="component" value="Unassembled WGS sequence"/>
</dbReference>
<dbReference type="AlphaFoldDB" id="A0A8H7QW20"/>
<feature type="transmembrane region" description="Helical" evidence="1">
    <location>
        <begin position="83"/>
        <end position="102"/>
    </location>
</feature>
<feature type="transmembrane region" description="Helical" evidence="1">
    <location>
        <begin position="190"/>
        <end position="220"/>
    </location>
</feature>
<comment type="caution">
    <text evidence="2">The sequence shown here is derived from an EMBL/GenBank/DDBJ whole genome shotgun (WGS) entry which is preliminary data.</text>
</comment>
<protein>
    <submittedName>
        <fullName evidence="2">Uncharacterized protein</fullName>
    </submittedName>
</protein>
<feature type="transmembrane region" description="Helical" evidence="1">
    <location>
        <begin position="226"/>
        <end position="245"/>
    </location>
</feature>
<reference evidence="2" key="1">
    <citation type="submission" date="2020-12" db="EMBL/GenBank/DDBJ databases">
        <title>Metabolic potential, ecology and presence of endohyphal bacteria is reflected in genomic diversity of Mucoromycotina.</title>
        <authorList>
            <person name="Muszewska A."/>
            <person name="Okrasinska A."/>
            <person name="Steczkiewicz K."/>
            <person name="Drgas O."/>
            <person name="Orlowska M."/>
            <person name="Perlinska-Lenart U."/>
            <person name="Aleksandrzak-Piekarczyk T."/>
            <person name="Szatraj K."/>
            <person name="Zielenkiewicz U."/>
            <person name="Pilsyk S."/>
            <person name="Malc E."/>
            <person name="Mieczkowski P."/>
            <person name="Kruszewska J.S."/>
            <person name="Biernat P."/>
            <person name="Pawlowska J."/>
        </authorList>
    </citation>
    <scope>NUCLEOTIDE SEQUENCE</scope>
    <source>
        <strain evidence="2">WA0000017839</strain>
    </source>
</reference>
<feature type="transmembrane region" description="Helical" evidence="1">
    <location>
        <begin position="13"/>
        <end position="32"/>
    </location>
</feature>
<feature type="transmembrane region" description="Helical" evidence="1">
    <location>
        <begin position="152"/>
        <end position="178"/>
    </location>
</feature>
<proteinExistence type="predicted"/>
<feature type="transmembrane region" description="Helical" evidence="1">
    <location>
        <begin position="44"/>
        <end position="63"/>
    </location>
</feature>
<feature type="transmembrane region" description="Helical" evidence="1">
    <location>
        <begin position="109"/>
        <end position="132"/>
    </location>
</feature>
<gene>
    <name evidence="2" type="ORF">INT47_009430</name>
</gene>
<dbReference type="EMBL" id="JAEPRD010000091">
    <property type="protein sequence ID" value="KAG2199817.1"/>
    <property type="molecule type" value="Genomic_DNA"/>
</dbReference>
<dbReference type="OrthoDB" id="5597503at2759"/>
<evidence type="ECO:0000313" key="3">
    <source>
        <dbReference type="Proteomes" id="UP000603453"/>
    </source>
</evidence>
<keyword evidence="1" id="KW-0472">Membrane</keyword>
<keyword evidence="3" id="KW-1185">Reference proteome</keyword>
<accession>A0A8H7QW20</accession>
<evidence type="ECO:0000313" key="2">
    <source>
        <dbReference type="EMBL" id="KAG2199817.1"/>
    </source>
</evidence>
<keyword evidence="1" id="KW-0812">Transmembrane</keyword>